<dbReference type="Proteomes" id="UP000469346">
    <property type="component" value="Unassembled WGS sequence"/>
</dbReference>
<dbReference type="RefSeq" id="WP_163298746.1">
    <property type="nucleotide sequence ID" value="NZ_JAAGRR010000069.1"/>
</dbReference>
<evidence type="ECO:0000313" key="2">
    <source>
        <dbReference type="Proteomes" id="UP000469346"/>
    </source>
</evidence>
<organism evidence="1 2">
    <name type="scientific">Dissulfurirhabdus thermomarina</name>
    <dbReference type="NCBI Taxonomy" id="1765737"/>
    <lineage>
        <taxon>Bacteria</taxon>
        <taxon>Deltaproteobacteria</taxon>
        <taxon>Dissulfurirhabdaceae</taxon>
        <taxon>Dissulfurirhabdus</taxon>
    </lineage>
</organism>
<dbReference type="AlphaFoldDB" id="A0A6N9TNI2"/>
<gene>
    <name evidence="1" type="ORF">G3N55_07095</name>
</gene>
<protein>
    <submittedName>
        <fullName evidence="1">Uncharacterized protein</fullName>
    </submittedName>
</protein>
<keyword evidence="2" id="KW-1185">Reference proteome</keyword>
<name>A0A6N9TNI2_DISTH</name>
<feature type="non-terminal residue" evidence="1">
    <location>
        <position position="1"/>
    </location>
</feature>
<reference evidence="1 2" key="1">
    <citation type="submission" date="2020-02" db="EMBL/GenBank/DDBJ databases">
        <title>Comparative genomics of sulfur disproportionating microorganisms.</title>
        <authorList>
            <person name="Ward L.M."/>
            <person name="Bertran E."/>
            <person name="Johnston D.T."/>
        </authorList>
    </citation>
    <scope>NUCLEOTIDE SEQUENCE [LARGE SCALE GENOMIC DNA]</scope>
    <source>
        <strain evidence="1 2">DSM 100025</strain>
    </source>
</reference>
<evidence type="ECO:0000313" key="1">
    <source>
        <dbReference type="EMBL" id="NDY42608.1"/>
    </source>
</evidence>
<comment type="caution">
    <text evidence="1">The sequence shown here is derived from an EMBL/GenBank/DDBJ whole genome shotgun (WGS) entry which is preliminary data.</text>
</comment>
<proteinExistence type="predicted"/>
<sequence>FIALGARRPAVIREALCADLPRIFDAARFTEGQRREVMTAACDPGSTPAAFHRLYTALPAPRRAALVRALAARGYSFDPETCAGAAGLGGWWGP</sequence>
<dbReference type="EMBL" id="JAAGRR010000069">
    <property type="protein sequence ID" value="NDY42608.1"/>
    <property type="molecule type" value="Genomic_DNA"/>
</dbReference>
<accession>A0A6N9TNI2</accession>